<dbReference type="GO" id="GO:0051301">
    <property type="term" value="P:cell division"/>
    <property type="evidence" value="ECO:0007669"/>
    <property type="project" value="InterPro"/>
</dbReference>
<evidence type="ECO:0000313" key="19">
    <source>
        <dbReference type="Proteomes" id="UP000001191"/>
    </source>
</evidence>
<evidence type="ECO:0000256" key="14">
    <source>
        <dbReference type="ARBA" id="ARBA00044770"/>
    </source>
</evidence>
<comment type="subcellular location">
    <subcellularLocation>
        <location evidence="1">Membrane</location>
        <topology evidence="1">Multi-pass membrane protein</topology>
    </subcellularLocation>
</comment>
<comment type="similarity">
    <text evidence="11">Belongs to the SEDS family. FtsW subfamily.</text>
</comment>
<dbReference type="KEGG" id="npu:Npun_R4834"/>
<evidence type="ECO:0000256" key="4">
    <source>
        <dbReference type="ARBA" id="ARBA00022692"/>
    </source>
</evidence>
<dbReference type="EnsemblBacteria" id="ACC83181">
    <property type="protein sequence ID" value="ACC83181"/>
    <property type="gene ID" value="Npun_R4834"/>
</dbReference>
<dbReference type="STRING" id="63737.Npun_R4834"/>
<evidence type="ECO:0000256" key="1">
    <source>
        <dbReference type="ARBA" id="ARBA00004141"/>
    </source>
</evidence>
<evidence type="ECO:0000256" key="8">
    <source>
        <dbReference type="ARBA" id="ARBA00023136"/>
    </source>
</evidence>
<proteinExistence type="inferred from homology"/>
<keyword evidence="4 17" id="KW-0812">Transmembrane</keyword>
<evidence type="ECO:0000256" key="15">
    <source>
        <dbReference type="ARBA" id="ARBA00049902"/>
    </source>
</evidence>
<accession>B2IZ74</accession>
<feature type="transmembrane region" description="Helical" evidence="17">
    <location>
        <begin position="197"/>
        <end position="214"/>
    </location>
</feature>
<keyword evidence="7 17" id="KW-1133">Transmembrane helix</keyword>
<reference evidence="18 19" key="2">
    <citation type="journal article" date="2013" name="Plant Physiol.">
        <title>A Nostoc punctiforme Sugar Transporter Necessary to Establish a Cyanobacterium-Plant Symbiosis.</title>
        <authorList>
            <person name="Ekman M."/>
            <person name="Picossi S."/>
            <person name="Campbell E.L."/>
            <person name="Meeks J.C."/>
            <person name="Flores E."/>
        </authorList>
    </citation>
    <scope>NUCLEOTIDE SEQUENCE [LARGE SCALE GENOMIC DNA]</scope>
    <source>
        <strain evidence="19">ATCC 29133 / PCC 73102</strain>
    </source>
</reference>
<dbReference type="eggNOG" id="COG0772">
    <property type="taxonomic scope" value="Bacteria"/>
</dbReference>
<feature type="transmembrane region" description="Helical" evidence="17">
    <location>
        <begin position="150"/>
        <end position="169"/>
    </location>
</feature>
<reference evidence="19" key="1">
    <citation type="submission" date="2008-04" db="EMBL/GenBank/DDBJ databases">
        <title>Complete sequence of chromosome of Nostoc punctiforme ATCC 29133.</title>
        <authorList>
            <consortium name="US DOE Joint Genome Institute"/>
            <person name="Copeland A."/>
            <person name="Lucas S."/>
            <person name="Lapidus A."/>
            <person name="Glavina del Rio T."/>
            <person name="Dalin E."/>
            <person name="Tice H."/>
            <person name="Pitluck S."/>
            <person name="Chain P."/>
            <person name="Malfatti S."/>
            <person name="Shin M."/>
            <person name="Vergez L."/>
            <person name="Schmutz J."/>
            <person name="Larimer F."/>
            <person name="Land M."/>
            <person name="Hauser L."/>
            <person name="Kyrpides N."/>
            <person name="Kim E."/>
            <person name="Meeks J.C."/>
            <person name="Elhai J."/>
            <person name="Campbell E.L."/>
            <person name="Thiel T."/>
            <person name="Longmire J."/>
            <person name="Potts M."/>
            <person name="Atlas R."/>
        </authorList>
    </citation>
    <scope>NUCLEOTIDE SEQUENCE [LARGE SCALE GENOMIC DNA]</scope>
    <source>
        <strain evidence="19">ATCC 29133 / PCC 73102</strain>
    </source>
</reference>
<organism evidence="18 19">
    <name type="scientific">Nostoc punctiforme (strain ATCC 29133 / PCC 73102)</name>
    <dbReference type="NCBI Taxonomy" id="63737"/>
    <lineage>
        <taxon>Bacteria</taxon>
        <taxon>Bacillati</taxon>
        <taxon>Cyanobacteriota</taxon>
        <taxon>Cyanophyceae</taxon>
        <taxon>Nostocales</taxon>
        <taxon>Nostocaceae</taxon>
        <taxon>Nostoc</taxon>
    </lineage>
</organism>
<feature type="transmembrane region" description="Helical" evidence="17">
    <location>
        <begin position="175"/>
        <end position="192"/>
    </location>
</feature>
<dbReference type="Proteomes" id="UP000001191">
    <property type="component" value="Chromosome"/>
</dbReference>
<dbReference type="GO" id="GO:0008955">
    <property type="term" value="F:peptidoglycan glycosyltransferase activity"/>
    <property type="evidence" value="ECO:0007669"/>
    <property type="project" value="UniProtKB-EC"/>
</dbReference>
<comment type="catalytic activity">
    <reaction evidence="15">
        <text>[GlcNAc-(1-&gt;4)-Mur2Ac(oyl-L-Ala-gamma-D-Glu-L-Lys-D-Ala-D-Ala)](n)-di-trans,octa-cis-undecaprenyl diphosphate + beta-D-GlcNAc-(1-&gt;4)-Mur2Ac(oyl-L-Ala-gamma-D-Glu-L-Lys-D-Ala-D-Ala)-di-trans,octa-cis-undecaprenyl diphosphate = [GlcNAc-(1-&gt;4)-Mur2Ac(oyl-L-Ala-gamma-D-Glu-L-Lys-D-Ala-D-Ala)](n+1)-di-trans,octa-cis-undecaprenyl diphosphate + di-trans,octa-cis-undecaprenyl diphosphate + H(+)</text>
        <dbReference type="Rhea" id="RHEA:23708"/>
        <dbReference type="Rhea" id="RHEA-COMP:9602"/>
        <dbReference type="Rhea" id="RHEA-COMP:9603"/>
        <dbReference type="ChEBI" id="CHEBI:15378"/>
        <dbReference type="ChEBI" id="CHEBI:58405"/>
        <dbReference type="ChEBI" id="CHEBI:60033"/>
        <dbReference type="ChEBI" id="CHEBI:78435"/>
        <dbReference type="EC" id="2.4.99.28"/>
    </reaction>
</comment>
<dbReference type="GO" id="GO:0032153">
    <property type="term" value="C:cell division site"/>
    <property type="evidence" value="ECO:0007669"/>
    <property type="project" value="TreeGrafter"/>
</dbReference>
<feature type="transmembrane region" description="Helical" evidence="17">
    <location>
        <begin position="23"/>
        <end position="42"/>
    </location>
</feature>
<evidence type="ECO:0000256" key="11">
    <source>
        <dbReference type="ARBA" id="ARBA00038053"/>
    </source>
</evidence>
<evidence type="ECO:0000256" key="17">
    <source>
        <dbReference type="SAM" id="Phobius"/>
    </source>
</evidence>
<dbReference type="HOGENOM" id="CLU_029243_1_1_3"/>
<evidence type="ECO:0000256" key="7">
    <source>
        <dbReference type="ARBA" id="ARBA00022989"/>
    </source>
</evidence>
<protein>
    <recommendedName>
        <fullName evidence="12">Probable peptidoglycan glycosyltransferase FtsW</fullName>
        <ecNumber evidence="14">2.4.99.28</ecNumber>
    </recommendedName>
    <alternativeName>
        <fullName evidence="13">Cell division protein FtsW</fullName>
    </alternativeName>
    <alternativeName>
        <fullName evidence="10">Cell wall polymerase</fullName>
    </alternativeName>
    <alternativeName>
        <fullName evidence="9">Peptidoglycan polymerase</fullName>
    </alternativeName>
</protein>
<keyword evidence="5" id="KW-0133">Cell shape</keyword>
<evidence type="ECO:0000256" key="16">
    <source>
        <dbReference type="ARBA" id="ARBA00049966"/>
    </source>
</evidence>
<dbReference type="EMBL" id="CP001037">
    <property type="protein sequence ID" value="ACC83181.1"/>
    <property type="molecule type" value="Genomic_DNA"/>
</dbReference>
<dbReference type="RefSeq" id="WP_012411137.1">
    <property type="nucleotide sequence ID" value="NC_010628.1"/>
</dbReference>
<evidence type="ECO:0000256" key="10">
    <source>
        <dbReference type="ARBA" id="ARBA00033270"/>
    </source>
</evidence>
<dbReference type="InterPro" id="IPR001182">
    <property type="entry name" value="FtsW/RodA"/>
</dbReference>
<dbReference type="GO" id="GO:0005886">
    <property type="term" value="C:plasma membrane"/>
    <property type="evidence" value="ECO:0007669"/>
    <property type="project" value="TreeGrafter"/>
</dbReference>
<dbReference type="GO" id="GO:0009252">
    <property type="term" value="P:peptidoglycan biosynthetic process"/>
    <property type="evidence" value="ECO:0007669"/>
    <property type="project" value="UniProtKB-KW"/>
</dbReference>
<dbReference type="AlphaFoldDB" id="B2IZ74"/>
<dbReference type="PhylomeDB" id="B2IZ74"/>
<dbReference type="Pfam" id="PF01098">
    <property type="entry name" value="FTSW_RODA_SPOVE"/>
    <property type="match status" value="1"/>
</dbReference>
<evidence type="ECO:0000256" key="13">
    <source>
        <dbReference type="ARBA" id="ARBA00041418"/>
    </source>
</evidence>
<keyword evidence="19" id="KW-1185">Reference proteome</keyword>
<evidence type="ECO:0000256" key="12">
    <source>
        <dbReference type="ARBA" id="ARBA00041185"/>
    </source>
</evidence>
<sequence length="400" mass="43974">MNLRRLIPIFDSSVSNWALEARLLRWLTLIWLFVGLIMLFSASYPVADARQGDGLYYFKRQLLWVLVSLIGFNIIVNLPLQKILGVSHWFLLLFLALIFVTLIPGLGKKAFDAARWIAIGPIPIQPSELIKPFLVLQSARLFGQWERISWRVRFAWLGIFGLVLLGILAQPNLSTTALCGMTIWLIALAAGLPYKYLGGTAIGGVMLAILSISIKEYQRKRVMSFLNPWADATGDGYQLVQSLLAVGSGRTWGAGFGLSQQKLFYLPIQDTDFIFAVFAEEFGFVGSMVLLALLATFATLGLIVALKAKNTVHRLVAIGVTIVMVGQSLLHIGVATGSLPTTGLPLPMFSYGGNSMIASLIAAGLLIRVARESNEAEVVPLRKPLLENGRRRGSFQKNKN</sequence>
<comment type="function">
    <text evidence="16">Peptidoglycan polymerase that is essential for cell division.</text>
</comment>
<evidence type="ECO:0000256" key="5">
    <source>
        <dbReference type="ARBA" id="ARBA00022960"/>
    </source>
</evidence>
<keyword evidence="6" id="KW-0573">Peptidoglycan synthesis</keyword>
<dbReference type="EC" id="2.4.99.28" evidence="14"/>
<evidence type="ECO:0000256" key="6">
    <source>
        <dbReference type="ARBA" id="ARBA00022984"/>
    </source>
</evidence>
<feature type="transmembrane region" description="Helical" evidence="17">
    <location>
        <begin position="315"/>
        <end position="336"/>
    </location>
</feature>
<gene>
    <name evidence="18" type="ordered locus">Npun_R4834</name>
</gene>
<dbReference type="GO" id="GO:0008360">
    <property type="term" value="P:regulation of cell shape"/>
    <property type="evidence" value="ECO:0007669"/>
    <property type="project" value="UniProtKB-KW"/>
</dbReference>
<keyword evidence="2" id="KW-0328">Glycosyltransferase</keyword>
<evidence type="ECO:0000256" key="3">
    <source>
        <dbReference type="ARBA" id="ARBA00022679"/>
    </source>
</evidence>
<dbReference type="GO" id="GO:0015648">
    <property type="term" value="F:lipid-linked peptidoglycan transporter activity"/>
    <property type="evidence" value="ECO:0007669"/>
    <property type="project" value="TreeGrafter"/>
</dbReference>
<feature type="transmembrane region" description="Helical" evidence="17">
    <location>
        <begin position="348"/>
        <end position="367"/>
    </location>
</feature>
<name>B2IZ74_NOSP7</name>
<evidence type="ECO:0000256" key="2">
    <source>
        <dbReference type="ARBA" id="ARBA00022676"/>
    </source>
</evidence>
<feature type="transmembrane region" description="Helical" evidence="17">
    <location>
        <begin position="282"/>
        <end position="303"/>
    </location>
</feature>
<dbReference type="PANTHER" id="PTHR30474">
    <property type="entry name" value="CELL CYCLE PROTEIN"/>
    <property type="match status" value="1"/>
</dbReference>
<dbReference type="OrthoDB" id="9768187at2"/>
<keyword evidence="3" id="KW-0808">Transferase</keyword>
<feature type="transmembrane region" description="Helical" evidence="17">
    <location>
        <begin position="86"/>
        <end position="106"/>
    </location>
</feature>
<feature type="transmembrane region" description="Helical" evidence="17">
    <location>
        <begin position="62"/>
        <end position="80"/>
    </location>
</feature>
<dbReference type="PANTHER" id="PTHR30474:SF2">
    <property type="entry name" value="PEPTIDOGLYCAN GLYCOSYLTRANSFERASE FTSW-RELATED"/>
    <property type="match status" value="1"/>
</dbReference>
<evidence type="ECO:0000313" key="18">
    <source>
        <dbReference type="EMBL" id="ACC83181.1"/>
    </source>
</evidence>
<evidence type="ECO:0000256" key="9">
    <source>
        <dbReference type="ARBA" id="ARBA00032370"/>
    </source>
</evidence>
<keyword evidence="8 17" id="KW-0472">Membrane</keyword>